<dbReference type="GO" id="GO:0030422">
    <property type="term" value="P:siRNA processing"/>
    <property type="evidence" value="ECO:0007669"/>
    <property type="project" value="TreeGrafter"/>
</dbReference>
<dbReference type="PANTHER" id="PTHR23079:SF17">
    <property type="entry name" value="RNA-DEPENDENT RNA POLYMERASE"/>
    <property type="match status" value="1"/>
</dbReference>
<accession>A0A8H6RNB7</accession>
<name>A0A8H6RNB7_9PEZI</name>
<protein>
    <recommendedName>
        <fullName evidence="1">RNA-dependent RNA polymerase</fullName>
        <ecNumber evidence="1">2.7.7.48</ecNumber>
    </recommendedName>
</protein>
<proteinExistence type="inferred from homology"/>
<dbReference type="GO" id="GO:0003723">
    <property type="term" value="F:RNA binding"/>
    <property type="evidence" value="ECO:0007669"/>
    <property type="project" value="UniProtKB-KW"/>
</dbReference>
<keyword evidence="1" id="KW-0694">RNA-binding</keyword>
<dbReference type="GO" id="GO:0031380">
    <property type="term" value="C:nuclear RNA-directed RNA polymerase complex"/>
    <property type="evidence" value="ECO:0007669"/>
    <property type="project" value="TreeGrafter"/>
</dbReference>
<dbReference type="Proteomes" id="UP000660729">
    <property type="component" value="Unassembled WGS sequence"/>
</dbReference>
<keyword evidence="1" id="KW-0548">Nucleotidyltransferase</keyword>
<dbReference type="PANTHER" id="PTHR23079">
    <property type="entry name" value="RNA-DEPENDENT RNA POLYMERASE"/>
    <property type="match status" value="1"/>
</dbReference>
<comment type="catalytic activity">
    <reaction evidence="1">
        <text>RNA(n) + a ribonucleoside 5'-triphosphate = RNA(n+1) + diphosphate</text>
        <dbReference type="Rhea" id="RHEA:21248"/>
        <dbReference type="Rhea" id="RHEA-COMP:14527"/>
        <dbReference type="Rhea" id="RHEA-COMP:17342"/>
        <dbReference type="ChEBI" id="CHEBI:33019"/>
        <dbReference type="ChEBI" id="CHEBI:61557"/>
        <dbReference type="ChEBI" id="CHEBI:140395"/>
        <dbReference type="EC" id="2.7.7.48"/>
    </reaction>
</comment>
<reference evidence="3" key="1">
    <citation type="submission" date="2020-04" db="EMBL/GenBank/DDBJ databases">
        <title>Draft genome resource of the tomato pathogen Pseudocercospora fuligena.</title>
        <authorList>
            <person name="Zaccaron A."/>
        </authorList>
    </citation>
    <scope>NUCLEOTIDE SEQUENCE</scope>
    <source>
        <strain evidence="3">PF001</strain>
    </source>
</reference>
<dbReference type="OrthoDB" id="6513042at2759"/>
<keyword evidence="1" id="KW-0808">Transferase</keyword>
<comment type="caution">
    <text evidence="3">The sequence shown here is derived from an EMBL/GenBank/DDBJ whole genome shotgun (WGS) entry which is preliminary data.</text>
</comment>
<comment type="similarity">
    <text evidence="1">Belongs to the RdRP family.</text>
</comment>
<dbReference type="EC" id="2.7.7.48" evidence="1"/>
<keyword evidence="4" id="KW-1185">Reference proteome</keyword>
<sequence>MWSSHDRLQCILAISRSLMLLMCLRTPSSGDWRTWWCLASGARETCPASLVAVILMAIHLVYNIIWHDGMVPRTVYTAADYQRVSPLVLDREVKIKDMSDFFVTFMETDLLGMICTTHKQLADQREAGSLDPDCIKLASLASTAVDYSKTGIAVNHKQIPRNDRSRFRPDFMAPTPRVVVSGEGLVDLEEEEEADDDAFEGLDSERRPYRYYDQQEYRAIAPRSKRQGIMTRLLAYLKQNAANVFWTQHSALASAIRSSFENSLADLLYEYEPTPHHPLSETEAFSGQILGRQSGPQGKPLRELAKTMTERFEMVVEHARMRIRFGDAVYETQDIDDLHDPRYHDRDVEALPRAIACLHVALNEEGYHDRKIGELKSFKYIAAQIALEELPKMFRGMLPTQHLRVA</sequence>
<organism evidence="3 4">
    <name type="scientific">Pseudocercospora fuligena</name>
    <dbReference type="NCBI Taxonomy" id="685502"/>
    <lineage>
        <taxon>Eukaryota</taxon>
        <taxon>Fungi</taxon>
        <taxon>Dikarya</taxon>
        <taxon>Ascomycota</taxon>
        <taxon>Pezizomycotina</taxon>
        <taxon>Dothideomycetes</taxon>
        <taxon>Dothideomycetidae</taxon>
        <taxon>Mycosphaerellales</taxon>
        <taxon>Mycosphaerellaceae</taxon>
        <taxon>Pseudocercospora</taxon>
    </lineage>
</organism>
<dbReference type="EMBL" id="JABCIY010000091">
    <property type="protein sequence ID" value="KAF7193251.1"/>
    <property type="molecule type" value="Genomic_DNA"/>
</dbReference>
<evidence type="ECO:0000313" key="3">
    <source>
        <dbReference type="EMBL" id="KAF7193251.1"/>
    </source>
</evidence>
<dbReference type="GO" id="GO:0003968">
    <property type="term" value="F:RNA-directed RNA polymerase activity"/>
    <property type="evidence" value="ECO:0007669"/>
    <property type="project" value="UniProtKB-KW"/>
</dbReference>
<dbReference type="InterPro" id="IPR057596">
    <property type="entry name" value="RDRP_core"/>
</dbReference>
<evidence type="ECO:0000313" key="4">
    <source>
        <dbReference type="Proteomes" id="UP000660729"/>
    </source>
</evidence>
<dbReference type="Pfam" id="PF05183">
    <property type="entry name" value="RdRP"/>
    <property type="match status" value="1"/>
</dbReference>
<dbReference type="InterPro" id="IPR007855">
    <property type="entry name" value="RDRP"/>
</dbReference>
<gene>
    <name evidence="3" type="ORF">HII31_05477</name>
</gene>
<dbReference type="AlphaFoldDB" id="A0A8H6RNB7"/>
<evidence type="ECO:0000259" key="2">
    <source>
        <dbReference type="Pfam" id="PF05183"/>
    </source>
</evidence>
<feature type="domain" description="RDRP core" evidence="2">
    <location>
        <begin position="62"/>
        <end position="174"/>
    </location>
</feature>
<evidence type="ECO:0000256" key="1">
    <source>
        <dbReference type="RuleBase" id="RU363098"/>
    </source>
</evidence>
<keyword evidence="1 3" id="KW-0696">RNA-directed RNA polymerase</keyword>